<gene>
    <name evidence="3" type="ORF">NQ317_014048</name>
</gene>
<feature type="compositionally biased region" description="Pro residues" evidence="1">
    <location>
        <begin position="116"/>
        <end position="127"/>
    </location>
</feature>
<feature type="compositionally biased region" description="Polar residues" evidence="1">
    <location>
        <begin position="63"/>
        <end position="72"/>
    </location>
</feature>
<dbReference type="InterPro" id="IPR001180">
    <property type="entry name" value="CNH_dom"/>
</dbReference>
<protein>
    <recommendedName>
        <fullName evidence="2">CNH domain-containing protein</fullName>
    </recommendedName>
</protein>
<comment type="caution">
    <text evidence="3">The sequence shown here is derived from an EMBL/GenBank/DDBJ whole genome shotgun (WGS) entry which is preliminary data.</text>
</comment>
<feature type="region of interest" description="Disordered" evidence="1">
    <location>
        <begin position="63"/>
        <end position="127"/>
    </location>
</feature>
<dbReference type="EMBL" id="JAPWTJ010000109">
    <property type="protein sequence ID" value="KAJ8982750.1"/>
    <property type="molecule type" value="Genomic_DNA"/>
</dbReference>
<evidence type="ECO:0000256" key="1">
    <source>
        <dbReference type="SAM" id="MobiDB-lite"/>
    </source>
</evidence>
<feature type="domain" description="CNH" evidence="2">
    <location>
        <begin position="159"/>
        <end position="265"/>
    </location>
</feature>
<evidence type="ECO:0000313" key="4">
    <source>
        <dbReference type="Proteomes" id="UP001162164"/>
    </source>
</evidence>
<feature type="region of interest" description="Disordered" evidence="1">
    <location>
        <begin position="16"/>
        <end position="42"/>
    </location>
</feature>
<evidence type="ECO:0000313" key="3">
    <source>
        <dbReference type="EMBL" id="KAJ8982750.1"/>
    </source>
</evidence>
<proteinExistence type="predicted"/>
<reference evidence="3" key="1">
    <citation type="journal article" date="2023" name="Insect Mol. Biol.">
        <title>Genome sequencing provides insights into the evolution of gene families encoding plant cell wall-degrading enzymes in longhorned beetles.</title>
        <authorList>
            <person name="Shin N.R."/>
            <person name="Okamura Y."/>
            <person name="Kirsch R."/>
            <person name="Pauchet Y."/>
        </authorList>
    </citation>
    <scope>NUCLEOTIDE SEQUENCE</scope>
    <source>
        <strain evidence="3">MMC_N1</strain>
    </source>
</reference>
<evidence type="ECO:0000259" key="2">
    <source>
        <dbReference type="Pfam" id="PF00780"/>
    </source>
</evidence>
<feature type="compositionally biased region" description="Low complexity" evidence="1">
    <location>
        <begin position="92"/>
        <end position="101"/>
    </location>
</feature>
<organism evidence="3 4">
    <name type="scientific">Molorchus minor</name>
    <dbReference type="NCBI Taxonomy" id="1323400"/>
    <lineage>
        <taxon>Eukaryota</taxon>
        <taxon>Metazoa</taxon>
        <taxon>Ecdysozoa</taxon>
        <taxon>Arthropoda</taxon>
        <taxon>Hexapoda</taxon>
        <taxon>Insecta</taxon>
        <taxon>Pterygota</taxon>
        <taxon>Neoptera</taxon>
        <taxon>Endopterygota</taxon>
        <taxon>Coleoptera</taxon>
        <taxon>Polyphaga</taxon>
        <taxon>Cucujiformia</taxon>
        <taxon>Chrysomeloidea</taxon>
        <taxon>Cerambycidae</taxon>
        <taxon>Lamiinae</taxon>
        <taxon>Monochamini</taxon>
        <taxon>Molorchus</taxon>
    </lineage>
</organism>
<sequence length="270" mass="30641">MEVKKYLKIATLPIQDSESSTKCDIHTIPPSPGNDVAFNGSPRRHSSVDEIFGLVNSININGQRQRSLSDSGRATDRDKQANGTEKESNNHDTPSTDVVTSPPVPPRKNRRRHTPPRPPSNGLPPTPKVHMGACFSKVFNGCPLRIHCTASWINPDTRDQHILIGAEEGVYNLNLNELHETCIDQLYNRRTVWMYVIKDVLMTLSFISFNSHFTSACTKFGKTPQLYRHDLLALQNKQSHRFSLHMNRIHERLVPRKFALTTKCQILMTH</sequence>
<name>A0ABQ9JWR1_9CUCU</name>
<accession>A0ABQ9JWR1</accession>
<dbReference type="Proteomes" id="UP001162164">
    <property type="component" value="Unassembled WGS sequence"/>
</dbReference>
<dbReference type="Pfam" id="PF00780">
    <property type="entry name" value="CNH"/>
    <property type="match status" value="1"/>
</dbReference>
<feature type="compositionally biased region" description="Basic and acidic residues" evidence="1">
    <location>
        <begin position="73"/>
        <end position="90"/>
    </location>
</feature>
<keyword evidence="4" id="KW-1185">Reference proteome</keyword>